<dbReference type="InterPro" id="IPR036378">
    <property type="entry name" value="FAS1_dom_sf"/>
</dbReference>
<sequence>MVSHQGTYEFFNNQFAFPEAAYRPCPLIKTYQEGTVMWYIEKYHPKFAFLVKTSRLDYRMDDPQFQGTVFLPLEDSIVQDEIINADANTATKIVRYHFMNGLFPRDVLYTSPYQQLQPSMDGNYIMATITDKGAMILNYTTPIIHYDIKLSNGIIHIVSQLLDRP</sequence>
<name>A0A6C0K0Z0_9ZZZZ</name>
<evidence type="ECO:0000259" key="1">
    <source>
        <dbReference type="PROSITE" id="PS50213"/>
    </source>
</evidence>
<dbReference type="Pfam" id="PF02469">
    <property type="entry name" value="Fasciclin"/>
    <property type="match status" value="1"/>
</dbReference>
<dbReference type="EMBL" id="MN740788">
    <property type="protein sequence ID" value="QHU11715.1"/>
    <property type="molecule type" value="Genomic_DNA"/>
</dbReference>
<dbReference type="Gene3D" id="2.30.180.10">
    <property type="entry name" value="FAS1 domain"/>
    <property type="match status" value="1"/>
</dbReference>
<dbReference type="SUPFAM" id="SSF82153">
    <property type="entry name" value="FAS1 domain"/>
    <property type="match status" value="1"/>
</dbReference>
<dbReference type="AlphaFoldDB" id="A0A6C0K0Z0"/>
<accession>A0A6C0K0Z0</accession>
<organism evidence="2">
    <name type="scientific">viral metagenome</name>
    <dbReference type="NCBI Taxonomy" id="1070528"/>
    <lineage>
        <taxon>unclassified sequences</taxon>
        <taxon>metagenomes</taxon>
        <taxon>organismal metagenomes</taxon>
    </lineage>
</organism>
<evidence type="ECO:0000313" key="2">
    <source>
        <dbReference type="EMBL" id="QHU11715.1"/>
    </source>
</evidence>
<protein>
    <recommendedName>
        <fullName evidence="1">FAS1 domain-containing protein</fullName>
    </recommendedName>
</protein>
<dbReference type="PROSITE" id="PS50213">
    <property type="entry name" value="FAS1"/>
    <property type="match status" value="1"/>
</dbReference>
<dbReference type="SMART" id="SM00554">
    <property type="entry name" value="FAS1"/>
    <property type="match status" value="1"/>
</dbReference>
<proteinExistence type="predicted"/>
<reference evidence="2" key="1">
    <citation type="journal article" date="2020" name="Nature">
        <title>Giant virus diversity and host interactions through global metagenomics.</title>
        <authorList>
            <person name="Schulz F."/>
            <person name="Roux S."/>
            <person name="Paez-Espino D."/>
            <person name="Jungbluth S."/>
            <person name="Walsh D.A."/>
            <person name="Denef V.J."/>
            <person name="McMahon K.D."/>
            <person name="Konstantinidis K.T."/>
            <person name="Eloe-Fadrosh E.A."/>
            <person name="Kyrpides N.C."/>
            <person name="Woyke T."/>
        </authorList>
    </citation>
    <scope>NUCLEOTIDE SEQUENCE</scope>
    <source>
        <strain evidence="2">GVMAG-S-1101169-75</strain>
    </source>
</reference>
<dbReference type="InterPro" id="IPR000782">
    <property type="entry name" value="FAS1_domain"/>
</dbReference>
<feature type="domain" description="FAS1" evidence="1">
    <location>
        <begin position="34"/>
        <end position="162"/>
    </location>
</feature>